<feature type="region of interest" description="Disordered" evidence="1">
    <location>
        <begin position="69"/>
        <end position="93"/>
    </location>
</feature>
<gene>
    <name evidence="2" type="ORF">Hypma_005638</name>
</gene>
<name>A0A369JW32_HYPMA</name>
<accession>A0A369JW32</accession>
<feature type="compositionally biased region" description="Basic residues" evidence="1">
    <location>
        <begin position="83"/>
        <end position="93"/>
    </location>
</feature>
<protein>
    <submittedName>
        <fullName evidence="2">Uncharacterized protein</fullName>
    </submittedName>
</protein>
<evidence type="ECO:0000313" key="3">
    <source>
        <dbReference type="Proteomes" id="UP000076154"/>
    </source>
</evidence>
<sequence length="174" mass="19865">MPPLSEVAPCRTCGFAAVDKEHARRCLNYASHSATFDEVVESPRRDEEHMVLPENSFEMNNEAHHEIGDEEINPMNSPANLRVKGKHKHNTSRTRIRGATELDALEKKTSQYQRIPTPPWRSKCTGEHPAEEYVPYFGERQPAIDYSGFKYPDPPAFEDLNDIPFKLGKSHLYA</sequence>
<comment type="caution">
    <text evidence="2">The sequence shown here is derived from an EMBL/GenBank/DDBJ whole genome shotgun (WGS) entry which is preliminary data.</text>
</comment>
<dbReference type="EMBL" id="LUEZ02000029">
    <property type="protein sequence ID" value="RDB26541.1"/>
    <property type="molecule type" value="Genomic_DNA"/>
</dbReference>
<dbReference type="InParanoid" id="A0A369JW32"/>
<evidence type="ECO:0000313" key="2">
    <source>
        <dbReference type="EMBL" id="RDB26541.1"/>
    </source>
</evidence>
<organism evidence="2 3">
    <name type="scientific">Hypsizygus marmoreus</name>
    <name type="common">White beech mushroom</name>
    <name type="synonym">Agaricus marmoreus</name>
    <dbReference type="NCBI Taxonomy" id="39966"/>
    <lineage>
        <taxon>Eukaryota</taxon>
        <taxon>Fungi</taxon>
        <taxon>Dikarya</taxon>
        <taxon>Basidiomycota</taxon>
        <taxon>Agaricomycotina</taxon>
        <taxon>Agaricomycetes</taxon>
        <taxon>Agaricomycetidae</taxon>
        <taxon>Agaricales</taxon>
        <taxon>Tricholomatineae</taxon>
        <taxon>Lyophyllaceae</taxon>
        <taxon>Hypsizygus</taxon>
    </lineage>
</organism>
<keyword evidence="3" id="KW-1185">Reference proteome</keyword>
<evidence type="ECO:0000256" key="1">
    <source>
        <dbReference type="SAM" id="MobiDB-lite"/>
    </source>
</evidence>
<dbReference type="AlphaFoldDB" id="A0A369JW32"/>
<reference evidence="2" key="1">
    <citation type="submission" date="2018-04" db="EMBL/GenBank/DDBJ databases">
        <title>Whole genome sequencing of Hypsizygus marmoreus.</title>
        <authorList>
            <person name="Choi I.-G."/>
            <person name="Min B."/>
            <person name="Kim J.-G."/>
            <person name="Kim S."/>
            <person name="Oh Y.-L."/>
            <person name="Kong W.-S."/>
            <person name="Park H."/>
            <person name="Jeong J."/>
            <person name="Song E.-S."/>
        </authorList>
    </citation>
    <scope>NUCLEOTIDE SEQUENCE [LARGE SCALE GENOMIC DNA]</scope>
    <source>
        <strain evidence="2">51987-8</strain>
    </source>
</reference>
<proteinExistence type="predicted"/>
<dbReference type="Proteomes" id="UP000076154">
    <property type="component" value="Unassembled WGS sequence"/>
</dbReference>